<evidence type="ECO:0000313" key="2">
    <source>
        <dbReference type="Proteomes" id="UP000295719"/>
    </source>
</evidence>
<gene>
    <name evidence="1" type="ORF">EDC52_101635</name>
</gene>
<organism evidence="1 2">
    <name type="scientific">Biostraticola tofi</name>
    <dbReference type="NCBI Taxonomy" id="466109"/>
    <lineage>
        <taxon>Bacteria</taxon>
        <taxon>Pseudomonadati</taxon>
        <taxon>Pseudomonadota</taxon>
        <taxon>Gammaproteobacteria</taxon>
        <taxon>Enterobacterales</taxon>
        <taxon>Bruguierivoracaceae</taxon>
        <taxon>Biostraticola</taxon>
    </lineage>
</organism>
<comment type="caution">
    <text evidence="1">The sequence shown here is derived from an EMBL/GenBank/DDBJ whole genome shotgun (WGS) entry which is preliminary data.</text>
</comment>
<protein>
    <submittedName>
        <fullName evidence="1">Uncharacterized protein</fullName>
    </submittedName>
</protein>
<proteinExistence type="predicted"/>
<dbReference type="AlphaFoldDB" id="A0A4V2W5L4"/>
<reference evidence="1 2" key="1">
    <citation type="submission" date="2019-03" db="EMBL/GenBank/DDBJ databases">
        <title>Genomic Encyclopedia of Type Strains, Phase IV (KMG-IV): sequencing the most valuable type-strain genomes for metagenomic binning, comparative biology and taxonomic classification.</title>
        <authorList>
            <person name="Goeker M."/>
        </authorList>
    </citation>
    <scope>NUCLEOTIDE SEQUENCE [LARGE SCALE GENOMIC DNA]</scope>
    <source>
        <strain evidence="1 2">DSM 19580</strain>
    </source>
</reference>
<sequence>MQNMILIAVLLGIAAFSLYKAVQESRKKSLISQRHR</sequence>
<dbReference type="Proteomes" id="UP000295719">
    <property type="component" value="Unassembled WGS sequence"/>
</dbReference>
<accession>A0A4V2W5L4</accession>
<name>A0A4V2W5L4_9GAMM</name>
<keyword evidence="2" id="KW-1185">Reference proteome</keyword>
<evidence type="ECO:0000313" key="1">
    <source>
        <dbReference type="EMBL" id="TCW00286.1"/>
    </source>
</evidence>
<dbReference type="EMBL" id="SMCR01000001">
    <property type="protein sequence ID" value="TCW00286.1"/>
    <property type="molecule type" value="Genomic_DNA"/>
</dbReference>